<reference evidence="2 3" key="1">
    <citation type="submission" date="2018-04" db="EMBL/GenBank/DDBJ databases">
        <authorList>
            <person name="Huttner S."/>
            <person name="Dainat J."/>
        </authorList>
    </citation>
    <scope>NUCLEOTIDE SEQUENCE [LARGE SCALE GENOMIC DNA]</scope>
</reference>
<dbReference type="AlphaFoldDB" id="A0A446BS95"/>
<name>A0A446BS95_9PEZI</name>
<dbReference type="EMBL" id="OUUZ01000015">
    <property type="protein sequence ID" value="SPQ25250.1"/>
    <property type="molecule type" value="Genomic_DNA"/>
</dbReference>
<organism evidence="2 3">
    <name type="scientific">Thermothielavioides terrestris</name>
    <dbReference type="NCBI Taxonomy" id="2587410"/>
    <lineage>
        <taxon>Eukaryota</taxon>
        <taxon>Fungi</taxon>
        <taxon>Dikarya</taxon>
        <taxon>Ascomycota</taxon>
        <taxon>Pezizomycotina</taxon>
        <taxon>Sordariomycetes</taxon>
        <taxon>Sordariomycetidae</taxon>
        <taxon>Sordariales</taxon>
        <taxon>Chaetomiaceae</taxon>
        <taxon>Thermothielavioides</taxon>
    </lineage>
</organism>
<dbReference type="Proteomes" id="UP000289323">
    <property type="component" value="Unassembled WGS sequence"/>
</dbReference>
<feature type="region of interest" description="Disordered" evidence="1">
    <location>
        <begin position="1"/>
        <end position="49"/>
    </location>
</feature>
<evidence type="ECO:0000313" key="3">
    <source>
        <dbReference type="Proteomes" id="UP000289323"/>
    </source>
</evidence>
<feature type="compositionally biased region" description="Acidic residues" evidence="1">
    <location>
        <begin position="40"/>
        <end position="49"/>
    </location>
</feature>
<evidence type="ECO:0000256" key="1">
    <source>
        <dbReference type="SAM" id="MobiDB-lite"/>
    </source>
</evidence>
<protein>
    <submittedName>
        <fullName evidence="2">8a3f5db0-829b-49a3-b38a-b1ce077c3919</fullName>
    </submittedName>
</protein>
<evidence type="ECO:0000313" key="2">
    <source>
        <dbReference type="EMBL" id="SPQ25250.1"/>
    </source>
</evidence>
<proteinExistence type="predicted"/>
<sequence>MSVAAAALGGGGAGRYPSGDDNEDRNKNDKLSIGGFVVEGDSDDEENELLPDKGEFYVQCVARLLSSTKVEYTPSYGKSCEECRRAYTTYE</sequence>
<accession>A0A446BS95</accession>
<gene>
    <name evidence="2" type="ORF">TT172_LOCUS7669</name>
</gene>